<protein>
    <submittedName>
        <fullName evidence="7">Rac GTPase-activating protein 1</fullName>
    </submittedName>
</protein>
<dbReference type="GO" id="GO:0005634">
    <property type="term" value="C:nucleus"/>
    <property type="evidence" value="ECO:0007669"/>
    <property type="project" value="TreeGrafter"/>
</dbReference>
<dbReference type="GO" id="GO:0032154">
    <property type="term" value="C:cleavage furrow"/>
    <property type="evidence" value="ECO:0007669"/>
    <property type="project" value="TreeGrafter"/>
</dbReference>
<dbReference type="CDD" id="cd20821">
    <property type="entry name" value="C1_MgcRacGAP"/>
    <property type="match status" value="1"/>
</dbReference>
<dbReference type="GO" id="GO:0051233">
    <property type="term" value="C:spindle midzone"/>
    <property type="evidence" value="ECO:0007669"/>
    <property type="project" value="TreeGrafter"/>
</dbReference>
<evidence type="ECO:0000259" key="6">
    <source>
        <dbReference type="PROSITE" id="PS50238"/>
    </source>
</evidence>
<evidence type="ECO:0000256" key="2">
    <source>
        <dbReference type="ARBA" id="ARBA00022833"/>
    </source>
</evidence>
<dbReference type="GO" id="GO:0005096">
    <property type="term" value="F:GTPase activator activity"/>
    <property type="evidence" value="ECO:0007669"/>
    <property type="project" value="TreeGrafter"/>
</dbReference>
<dbReference type="PROSITE" id="PS50238">
    <property type="entry name" value="RHOGAP"/>
    <property type="match status" value="1"/>
</dbReference>
<feature type="domain" description="Rho-GAP" evidence="6">
    <location>
        <begin position="371"/>
        <end position="562"/>
    </location>
</feature>
<dbReference type="EMBL" id="HBUF01266287">
    <property type="protein sequence ID" value="CAG6684213.1"/>
    <property type="molecule type" value="Transcribed_RNA"/>
</dbReference>
<dbReference type="EMBL" id="HBUF01416109">
    <property type="protein sequence ID" value="CAG6739919.1"/>
    <property type="molecule type" value="Transcribed_RNA"/>
</dbReference>
<evidence type="ECO:0000256" key="4">
    <source>
        <dbReference type="SAM" id="MobiDB-lite"/>
    </source>
</evidence>
<dbReference type="PANTHER" id="PTHR46199:SF3">
    <property type="entry name" value="RAC GTPASE-ACTIVATING PROTEIN 1"/>
    <property type="match status" value="1"/>
</dbReference>
<feature type="domain" description="Phorbol-ester/DAG-type" evidence="5">
    <location>
        <begin position="304"/>
        <end position="353"/>
    </location>
</feature>
<evidence type="ECO:0000313" key="7">
    <source>
        <dbReference type="EMBL" id="CAG6684214.1"/>
    </source>
</evidence>
<feature type="coiled-coil region" evidence="3">
    <location>
        <begin position="31"/>
        <end position="75"/>
    </location>
</feature>
<dbReference type="EMBL" id="HBUF01593622">
    <property type="protein sequence ID" value="CAG6774105.1"/>
    <property type="molecule type" value="Transcribed_RNA"/>
</dbReference>
<dbReference type="PROSITE" id="PS50081">
    <property type="entry name" value="ZF_DAG_PE_2"/>
    <property type="match status" value="1"/>
</dbReference>
<dbReference type="EMBL" id="HBUF01593621">
    <property type="protein sequence ID" value="CAG6774104.1"/>
    <property type="molecule type" value="Transcribed_RNA"/>
</dbReference>
<keyword evidence="2" id="KW-0862">Zinc</keyword>
<dbReference type="GO" id="GO:0046872">
    <property type="term" value="F:metal ion binding"/>
    <property type="evidence" value="ECO:0007669"/>
    <property type="project" value="UniProtKB-KW"/>
</dbReference>
<dbReference type="InterPro" id="IPR002219">
    <property type="entry name" value="PKC_DAG/PE"/>
</dbReference>
<dbReference type="EMBL" id="HBUF01266288">
    <property type="protein sequence ID" value="CAG6684214.1"/>
    <property type="molecule type" value="Transcribed_RNA"/>
</dbReference>
<dbReference type="EMBL" id="HBUF01416110">
    <property type="protein sequence ID" value="CAG6739920.1"/>
    <property type="molecule type" value="Transcribed_RNA"/>
</dbReference>
<reference evidence="7" key="1">
    <citation type="submission" date="2021-05" db="EMBL/GenBank/DDBJ databases">
        <authorList>
            <person name="Alioto T."/>
            <person name="Alioto T."/>
            <person name="Gomez Garrido J."/>
        </authorList>
    </citation>
    <scope>NUCLEOTIDE SEQUENCE</scope>
</reference>
<organism evidence="7">
    <name type="scientific">Cacopsylla melanoneura</name>
    <dbReference type="NCBI Taxonomy" id="428564"/>
    <lineage>
        <taxon>Eukaryota</taxon>
        <taxon>Metazoa</taxon>
        <taxon>Ecdysozoa</taxon>
        <taxon>Arthropoda</taxon>
        <taxon>Hexapoda</taxon>
        <taxon>Insecta</taxon>
        <taxon>Pterygota</taxon>
        <taxon>Neoptera</taxon>
        <taxon>Paraneoptera</taxon>
        <taxon>Hemiptera</taxon>
        <taxon>Sternorrhyncha</taxon>
        <taxon>Psylloidea</taxon>
        <taxon>Psyllidae</taxon>
        <taxon>Psyllinae</taxon>
        <taxon>Cacopsylla</taxon>
    </lineage>
</organism>
<proteinExistence type="predicted"/>
<dbReference type="Gene3D" id="3.30.60.20">
    <property type="match status" value="1"/>
</dbReference>
<dbReference type="InterPro" id="IPR008936">
    <property type="entry name" value="Rho_GTPase_activation_prot"/>
</dbReference>
<dbReference type="SUPFAM" id="SSF57889">
    <property type="entry name" value="Cysteine-rich domain"/>
    <property type="match status" value="1"/>
</dbReference>
<dbReference type="GO" id="GO:0030496">
    <property type="term" value="C:midbody"/>
    <property type="evidence" value="ECO:0007669"/>
    <property type="project" value="TreeGrafter"/>
</dbReference>
<keyword evidence="3" id="KW-0175">Coiled coil</keyword>
<feature type="region of interest" description="Disordered" evidence="4">
    <location>
        <begin position="256"/>
        <end position="285"/>
    </location>
</feature>
<dbReference type="GO" id="GO:0000281">
    <property type="term" value="P:mitotic cytokinesis"/>
    <property type="evidence" value="ECO:0007669"/>
    <property type="project" value="TreeGrafter"/>
</dbReference>
<keyword evidence="1" id="KW-0479">Metal-binding</keyword>
<dbReference type="GO" id="GO:0007266">
    <property type="term" value="P:Rho protein signal transduction"/>
    <property type="evidence" value="ECO:0007669"/>
    <property type="project" value="TreeGrafter"/>
</dbReference>
<dbReference type="SUPFAM" id="SSF48350">
    <property type="entry name" value="GTPase activation domain, GAP"/>
    <property type="match status" value="1"/>
</dbReference>
<dbReference type="PANTHER" id="PTHR46199">
    <property type="entry name" value="RAC GTPASE-ACTIVATING PROTEIN 1"/>
    <property type="match status" value="1"/>
</dbReference>
<dbReference type="InterPro" id="IPR000198">
    <property type="entry name" value="RhoGAP_dom"/>
</dbReference>
<dbReference type="GO" id="GO:0051256">
    <property type="term" value="P:mitotic spindle midzone assembly"/>
    <property type="evidence" value="ECO:0007669"/>
    <property type="project" value="TreeGrafter"/>
</dbReference>
<evidence type="ECO:0000259" key="5">
    <source>
        <dbReference type="PROSITE" id="PS50081"/>
    </source>
</evidence>
<dbReference type="GO" id="GO:0097149">
    <property type="term" value="C:centralspindlin complex"/>
    <property type="evidence" value="ECO:0007669"/>
    <property type="project" value="TreeGrafter"/>
</dbReference>
<accession>A0A8D8X721</accession>
<sequence>MSKLELFDNLISKYQFLINNLSCAEEFTRFVSVVEEERLKYRDTLNELNELKELLKNTQTELTTLERKNDLVRQMFDKEKAARIKAERELETKVTLINNVMETIVNGEGNKISEETKVQLSDIKNSFRRRDRPNVEMGGGRLSIVNEGETTNSIVSDISYSMSEDLSEDNLLDYEVSRPRRELRKSGPRSSLRASDVYNRSRACPEVKHVQLRSGEKMTATTTLTYHNGKVTTSANVDVSSPPRKTKRLSEVIVPPQEEMPPSAPTQSSASSSMEFLDLPDEPGPSQLSPNMVMSAKDHIHARMHKTQSHKSILPVSCNVCHKRMTYTNNTVKCITCKAILHASCESMLPIPCVPVGCSTPAQNTKKPNQNSLVSYTPAEPPMIPPLVIHCVVEVEKRGFKEEGIYRKSGSADQVKELKKVLLAEDAKHRVDVALSAADIYSVCSTLKDFLRSLDEPLVPLSMWKWFTQAVSSGDEDDARSRLIDAVSQLPQPNKETLAYLMLHLQRVAEFPDTKMSHESLSIIFGPCVIGYSTKNPAENCAQIDIVNRTVLHLLNIESFYWNSLISPSVSNIQVTPTSYRSVQHTPSTDSLAYRTMGRKMTTPTLTYSERKKKYFKRPSQFKF</sequence>
<dbReference type="InterPro" id="IPR046349">
    <property type="entry name" value="C1-like_sf"/>
</dbReference>
<dbReference type="Gene3D" id="1.10.555.10">
    <property type="entry name" value="Rho GTPase activation protein"/>
    <property type="match status" value="1"/>
</dbReference>
<dbReference type="SMART" id="SM00324">
    <property type="entry name" value="RhoGAP"/>
    <property type="match status" value="1"/>
</dbReference>
<evidence type="ECO:0000256" key="3">
    <source>
        <dbReference type="SAM" id="Coils"/>
    </source>
</evidence>
<name>A0A8D8X721_9HEMI</name>
<evidence type="ECO:0000256" key="1">
    <source>
        <dbReference type="ARBA" id="ARBA00022723"/>
    </source>
</evidence>
<dbReference type="Pfam" id="PF00620">
    <property type="entry name" value="RhoGAP"/>
    <property type="match status" value="1"/>
</dbReference>
<dbReference type="AlphaFoldDB" id="A0A8D8X721"/>